<evidence type="ECO:0000313" key="16">
    <source>
        <dbReference type="EMBL" id="MDM7861736.1"/>
    </source>
</evidence>
<dbReference type="InterPro" id="IPR050219">
    <property type="entry name" value="DnaG_primase"/>
</dbReference>
<dbReference type="SMART" id="SM00766">
    <property type="entry name" value="DnaG_DnaB_bind"/>
    <property type="match status" value="1"/>
</dbReference>
<evidence type="ECO:0000256" key="12">
    <source>
        <dbReference type="HAMAP-Rule" id="MF_00974"/>
    </source>
</evidence>
<dbReference type="SMART" id="SM00400">
    <property type="entry name" value="ZnF_CHCC"/>
    <property type="match status" value="1"/>
</dbReference>
<dbReference type="InterPro" id="IPR036977">
    <property type="entry name" value="DNA_primase_Znf_CHC2"/>
</dbReference>
<dbReference type="EC" id="2.7.7.101" evidence="12"/>
<evidence type="ECO:0000256" key="4">
    <source>
        <dbReference type="ARBA" id="ARBA00022695"/>
    </source>
</evidence>
<keyword evidence="2 12" id="KW-0639">Primosome</keyword>
<reference evidence="16 17" key="1">
    <citation type="submission" date="2023-06" db="EMBL/GenBank/DDBJ databases">
        <title>Alteromonas sp. ASW11-36 isolated from intertidal sand.</title>
        <authorList>
            <person name="Li Y."/>
        </authorList>
    </citation>
    <scope>NUCLEOTIDE SEQUENCE [LARGE SCALE GENOMIC DNA]</scope>
    <source>
        <strain evidence="16 17">ASW11-36</strain>
    </source>
</reference>
<feature type="domain" description="Toprim" evidence="15">
    <location>
        <begin position="263"/>
        <end position="345"/>
    </location>
</feature>
<dbReference type="SMART" id="SM00493">
    <property type="entry name" value="TOPRIM"/>
    <property type="match status" value="1"/>
</dbReference>
<dbReference type="Gene3D" id="3.90.980.10">
    <property type="entry name" value="DNA primase, catalytic core, N-terminal domain"/>
    <property type="match status" value="1"/>
</dbReference>
<comment type="domain">
    <text evidence="12">Contains an N-terminal zinc-binding domain, a central core domain that contains the primase activity, and a C-terminal DnaB-binding domain.</text>
</comment>
<evidence type="ECO:0000259" key="15">
    <source>
        <dbReference type="PROSITE" id="PS50880"/>
    </source>
</evidence>
<dbReference type="InterPro" id="IPR037068">
    <property type="entry name" value="DNA_primase_core_N_sf"/>
</dbReference>
<evidence type="ECO:0000256" key="3">
    <source>
        <dbReference type="ARBA" id="ARBA00022679"/>
    </source>
</evidence>
<dbReference type="NCBIfam" id="TIGR01391">
    <property type="entry name" value="dnaG"/>
    <property type="match status" value="1"/>
</dbReference>
<dbReference type="Pfam" id="PF01807">
    <property type="entry name" value="Zn_ribbon_DnaG"/>
    <property type="match status" value="1"/>
</dbReference>
<evidence type="ECO:0000256" key="8">
    <source>
        <dbReference type="ARBA" id="ARBA00022833"/>
    </source>
</evidence>
<evidence type="ECO:0000256" key="13">
    <source>
        <dbReference type="PIRNR" id="PIRNR002811"/>
    </source>
</evidence>
<keyword evidence="8 12" id="KW-0862">Zinc</keyword>
<organism evidence="16 17">
    <name type="scientific">Alteromonas arenosi</name>
    <dbReference type="NCBI Taxonomy" id="3055817"/>
    <lineage>
        <taxon>Bacteria</taxon>
        <taxon>Pseudomonadati</taxon>
        <taxon>Pseudomonadota</taxon>
        <taxon>Gammaproteobacteria</taxon>
        <taxon>Alteromonadales</taxon>
        <taxon>Alteromonadaceae</taxon>
        <taxon>Alteromonas/Salinimonas group</taxon>
        <taxon>Alteromonas</taxon>
    </lineage>
</organism>
<name>A0ABT7SZY8_9ALTE</name>
<proteinExistence type="inferred from homology"/>
<dbReference type="SUPFAM" id="SSF57783">
    <property type="entry name" value="Zinc beta-ribbon"/>
    <property type="match status" value="1"/>
</dbReference>
<evidence type="ECO:0000256" key="2">
    <source>
        <dbReference type="ARBA" id="ARBA00022515"/>
    </source>
</evidence>
<keyword evidence="1 12" id="KW-0240">DNA-directed RNA polymerase</keyword>
<dbReference type="Pfam" id="PF10410">
    <property type="entry name" value="DnaB_bind"/>
    <property type="match status" value="1"/>
</dbReference>
<comment type="caution">
    <text evidence="16">The sequence shown here is derived from an EMBL/GenBank/DDBJ whole genome shotgun (WGS) entry which is preliminary data.</text>
</comment>
<dbReference type="PIRSF" id="PIRSF002811">
    <property type="entry name" value="DnaG"/>
    <property type="match status" value="1"/>
</dbReference>
<evidence type="ECO:0000256" key="1">
    <source>
        <dbReference type="ARBA" id="ARBA00022478"/>
    </source>
</evidence>
<comment type="catalytic activity">
    <reaction evidence="12">
        <text>ssDNA + n NTP = ssDNA/pppN(pN)n-1 hybrid + (n-1) diphosphate.</text>
        <dbReference type="EC" id="2.7.7.101"/>
    </reaction>
</comment>
<comment type="subunit">
    <text evidence="12">Monomer. Interacts with DnaB.</text>
</comment>
<dbReference type="InterPro" id="IPR016136">
    <property type="entry name" value="DNA_helicase_N/primase_C"/>
</dbReference>
<feature type="region of interest" description="Disordered" evidence="14">
    <location>
        <begin position="430"/>
        <end position="451"/>
    </location>
</feature>
<dbReference type="InterPro" id="IPR013173">
    <property type="entry name" value="DNA_primase_DnaG_DnaB-bd_dom"/>
</dbReference>
<comment type="similarity">
    <text evidence="12 13">Belongs to the DnaG primase family.</text>
</comment>
<evidence type="ECO:0000313" key="17">
    <source>
        <dbReference type="Proteomes" id="UP001234343"/>
    </source>
</evidence>
<dbReference type="HAMAP" id="MF_00974">
    <property type="entry name" value="DNA_primase_DnaG"/>
    <property type="match status" value="1"/>
</dbReference>
<keyword evidence="3 12" id="KW-0808">Transferase</keyword>
<dbReference type="InterPro" id="IPR034151">
    <property type="entry name" value="TOPRIM_DnaG_bac"/>
</dbReference>
<dbReference type="PANTHER" id="PTHR30313:SF2">
    <property type="entry name" value="DNA PRIMASE"/>
    <property type="match status" value="1"/>
</dbReference>
<feature type="compositionally biased region" description="Polar residues" evidence="14">
    <location>
        <begin position="437"/>
        <end position="451"/>
    </location>
</feature>
<evidence type="ECO:0000256" key="6">
    <source>
        <dbReference type="ARBA" id="ARBA00022723"/>
    </source>
</evidence>
<keyword evidence="9" id="KW-0460">Magnesium</keyword>
<dbReference type="Pfam" id="PF13155">
    <property type="entry name" value="Toprim_2"/>
    <property type="match status" value="1"/>
</dbReference>
<dbReference type="PANTHER" id="PTHR30313">
    <property type="entry name" value="DNA PRIMASE"/>
    <property type="match status" value="1"/>
</dbReference>
<keyword evidence="17" id="KW-1185">Reference proteome</keyword>
<evidence type="ECO:0000256" key="10">
    <source>
        <dbReference type="ARBA" id="ARBA00023125"/>
    </source>
</evidence>
<evidence type="ECO:0000256" key="14">
    <source>
        <dbReference type="SAM" id="MobiDB-lite"/>
    </source>
</evidence>
<dbReference type="InterPro" id="IPR002694">
    <property type="entry name" value="Znf_CHC2"/>
</dbReference>
<dbReference type="SUPFAM" id="SSF56731">
    <property type="entry name" value="DNA primase core"/>
    <property type="match status" value="1"/>
</dbReference>
<dbReference type="Pfam" id="PF08275">
    <property type="entry name" value="DNAG_N"/>
    <property type="match status" value="1"/>
</dbReference>
<dbReference type="InterPro" id="IPR006171">
    <property type="entry name" value="TOPRIM_dom"/>
</dbReference>
<evidence type="ECO:0000256" key="5">
    <source>
        <dbReference type="ARBA" id="ARBA00022705"/>
    </source>
</evidence>
<keyword evidence="5 12" id="KW-0235">DNA replication</keyword>
<dbReference type="InterPro" id="IPR006295">
    <property type="entry name" value="DNA_primase_DnaG"/>
</dbReference>
<dbReference type="Gene3D" id="1.20.50.20">
    <property type="entry name" value="DnaG, RNA polymerase domain, helical bundle"/>
    <property type="match status" value="1"/>
</dbReference>
<keyword evidence="6 12" id="KW-0479">Metal-binding</keyword>
<comment type="cofactor">
    <cofactor evidence="12 13">
        <name>Zn(2+)</name>
        <dbReference type="ChEBI" id="CHEBI:29105"/>
    </cofactor>
    <text evidence="12 13">Binds 1 zinc ion per monomer.</text>
</comment>
<dbReference type="Gene3D" id="3.90.580.10">
    <property type="entry name" value="Zinc finger, CHC2-type domain"/>
    <property type="match status" value="1"/>
</dbReference>
<keyword evidence="11 12" id="KW-0804">Transcription</keyword>
<dbReference type="Pfam" id="PF08278">
    <property type="entry name" value="DnaG_DnaB_bind"/>
    <property type="match status" value="1"/>
</dbReference>
<dbReference type="InterPro" id="IPR030846">
    <property type="entry name" value="DnaG_bac"/>
</dbReference>
<feature type="zinc finger region" description="CHC2-type" evidence="12">
    <location>
        <begin position="40"/>
        <end position="64"/>
    </location>
</feature>
<accession>A0ABT7SZY8</accession>
<evidence type="ECO:0000256" key="9">
    <source>
        <dbReference type="ARBA" id="ARBA00022842"/>
    </source>
</evidence>
<dbReference type="EMBL" id="JAUCBP010000012">
    <property type="protein sequence ID" value="MDM7861736.1"/>
    <property type="molecule type" value="Genomic_DNA"/>
</dbReference>
<protein>
    <recommendedName>
        <fullName evidence="12 13">DNA primase</fullName>
        <ecNumber evidence="12">2.7.7.101</ecNumber>
    </recommendedName>
</protein>
<keyword evidence="4 12" id="KW-0548">Nucleotidyltransferase</keyword>
<evidence type="ECO:0000256" key="11">
    <source>
        <dbReference type="ARBA" id="ARBA00023163"/>
    </source>
</evidence>
<keyword evidence="7 12" id="KW-0863">Zinc-finger</keyword>
<dbReference type="Gene3D" id="3.40.1360.10">
    <property type="match status" value="1"/>
</dbReference>
<dbReference type="CDD" id="cd03364">
    <property type="entry name" value="TOPRIM_DnaG_primases"/>
    <property type="match status" value="1"/>
</dbReference>
<sequence length="595" mass="67325">MAGLIPKDFIEDMIARTDIVDIIDSRVKLKKAGKNYQACCPFHNEKSPSFTVSQDKQFYHCFGCGAHGNSVSFLMEYDRLEFPEAIEELARFHGVEVPREQSSHPRKPGVGREQLDSDYALMEKATRFFQAQLRQHAQSAKVIDYLKQRGLSGTTVKHWEIGFAPPEWDGVLRQFGNGQEQRQQQLLDLKLISANDNGKRFDFFRDRLMFPIRDKRGRVVGFGGRVFTQDGPKYLNSPETRIFHKGSELYGFYQARQAHRHLERVIVVEGYMDVVALAEHGIDYAVAALGTATTPEHIQMLVRATNDIICCYDGDRAGREAAWRAMENALPFLKDGVTMRFLFLPDGEDPDTMVQKVGKAAFEAELDKAQPLSKFLFDRLLQQHSVGSTEGKAALKAAAQPLIDSILGDNQRDMLNTELSRLCGEQDRYQRERDIQRANQRAPQKQANSYNAPKASISPVRTMLRLLLDDPSLAARLPHIDFSVLVESAIPGLGLLISIHQYCLQNPNAHTGSVLEHYRNKPEATHLSKLLQQEFLIDAAAAESVFKDSFKKLLNWHFEQRMEILMTKSRVHGLSTAEKQELNLLMQAKKPATAP</sequence>
<dbReference type="Proteomes" id="UP001234343">
    <property type="component" value="Unassembled WGS sequence"/>
</dbReference>
<dbReference type="InterPro" id="IPR019475">
    <property type="entry name" value="DNA_primase_DnaB-bd"/>
</dbReference>
<gene>
    <name evidence="12 16" type="primary">dnaG</name>
    <name evidence="16" type="ORF">QTP81_14130</name>
</gene>
<dbReference type="RefSeq" id="WP_289366394.1">
    <property type="nucleotide sequence ID" value="NZ_JAUCBP010000012.1"/>
</dbReference>
<keyword evidence="10 12" id="KW-0238">DNA-binding</keyword>
<dbReference type="PROSITE" id="PS50880">
    <property type="entry name" value="TOPRIM"/>
    <property type="match status" value="1"/>
</dbReference>
<evidence type="ECO:0000256" key="7">
    <source>
        <dbReference type="ARBA" id="ARBA00022771"/>
    </source>
</evidence>
<dbReference type="InterPro" id="IPR013264">
    <property type="entry name" value="DNAG_N"/>
</dbReference>
<dbReference type="Gene3D" id="1.10.860.10">
    <property type="entry name" value="DNAb Helicase, Chain A"/>
    <property type="match status" value="1"/>
</dbReference>
<comment type="function">
    <text evidence="12 13">RNA polymerase that catalyzes the synthesis of short RNA molecules used as primers for DNA polymerase during DNA replication.</text>
</comment>
<dbReference type="SUPFAM" id="SSF117023">
    <property type="entry name" value="DNA primase DnaG, C-terminal domain"/>
    <property type="match status" value="1"/>
</dbReference>